<organism evidence="9 10">
    <name type="scientific">Cellulomonas shaoxiangyii</name>
    <dbReference type="NCBI Taxonomy" id="2566013"/>
    <lineage>
        <taxon>Bacteria</taxon>
        <taxon>Bacillati</taxon>
        <taxon>Actinomycetota</taxon>
        <taxon>Actinomycetes</taxon>
        <taxon>Micrococcales</taxon>
        <taxon>Cellulomonadaceae</taxon>
        <taxon>Cellulomonas</taxon>
    </lineage>
</organism>
<dbReference type="PROSITE" id="PS51012">
    <property type="entry name" value="ABC_TM2"/>
    <property type="match status" value="1"/>
</dbReference>
<gene>
    <name evidence="9" type="ORF">E5225_16885</name>
</gene>
<comment type="similarity">
    <text evidence="6">Belongs to the ABC-2 integral membrane protein family.</text>
</comment>
<evidence type="ECO:0000256" key="5">
    <source>
        <dbReference type="ARBA" id="ARBA00023251"/>
    </source>
</evidence>
<dbReference type="OrthoDB" id="9255971at2"/>
<dbReference type="GO" id="GO:0046677">
    <property type="term" value="P:response to antibiotic"/>
    <property type="evidence" value="ECO:0007669"/>
    <property type="project" value="UniProtKB-KW"/>
</dbReference>
<feature type="compositionally biased region" description="Low complexity" evidence="7">
    <location>
        <begin position="1"/>
        <end position="14"/>
    </location>
</feature>
<keyword evidence="5" id="KW-0046">Antibiotic resistance</keyword>
<comment type="subcellular location">
    <subcellularLocation>
        <location evidence="6">Cell membrane</location>
        <topology evidence="6">Multi-pass membrane protein</topology>
    </subcellularLocation>
    <subcellularLocation>
        <location evidence="1">Membrane</location>
        <topology evidence="1">Multi-pass membrane protein</topology>
    </subcellularLocation>
</comment>
<feature type="transmembrane region" description="Helical" evidence="6">
    <location>
        <begin position="52"/>
        <end position="70"/>
    </location>
</feature>
<dbReference type="PIRSF" id="PIRSF006648">
    <property type="entry name" value="DrrB"/>
    <property type="match status" value="1"/>
</dbReference>
<evidence type="ECO:0000256" key="2">
    <source>
        <dbReference type="ARBA" id="ARBA00022692"/>
    </source>
</evidence>
<dbReference type="KEGG" id="celz:E5225_16885"/>
<keyword evidence="3 6" id="KW-1133">Transmembrane helix</keyword>
<dbReference type="InterPro" id="IPR047817">
    <property type="entry name" value="ABC2_TM_bact-type"/>
</dbReference>
<evidence type="ECO:0000256" key="4">
    <source>
        <dbReference type="ARBA" id="ARBA00023136"/>
    </source>
</evidence>
<protein>
    <recommendedName>
        <fullName evidence="6">Transport permease protein</fullName>
    </recommendedName>
</protein>
<feature type="transmembrane region" description="Helical" evidence="6">
    <location>
        <begin position="195"/>
        <end position="212"/>
    </location>
</feature>
<feature type="region of interest" description="Disordered" evidence="7">
    <location>
        <begin position="1"/>
        <end position="21"/>
    </location>
</feature>
<reference evidence="9 10" key="1">
    <citation type="submission" date="2019-04" db="EMBL/GenBank/DDBJ databases">
        <title>Isolation and identification of Cellulomonas shaoxiangyii sp. Nov. isolated from feces of the Tibetan antelopes (Pantholops hodgsonii) in the Qinghai-Tibet plateau of China.</title>
        <authorList>
            <person name="Tian Z."/>
        </authorList>
    </citation>
    <scope>NUCLEOTIDE SEQUENCE [LARGE SCALE GENOMIC DNA]</scope>
    <source>
        <strain evidence="9 10">Z28</strain>
    </source>
</reference>
<feature type="transmembrane region" description="Helical" evidence="6">
    <location>
        <begin position="124"/>
        <end position="154"/>
    </location>
</feature>
<dbReference type="GO" id="GO:0140359">
    <property type="term" value="F:ABC-type transporter activity"/>
    <property type="evidence" value="ECO:0007669"/>
    <property type="project" value="InterPro"/>
</dbReference>
<dbReference type="InterPro" id="IPR051784">
    <property type="entry name" value="Nod_factor_ABC_transporter"/>
</dbReference>
<proteinExistence type="inferred from homology"/>
<evidence type="ECO:0000256" key="1">
    <source>
        <dbReference type="ARBA" id="ARBA00004141"/>
    </source>
</evidence>
<keyword evidence="6" id="KW-0813">Transport</keyword>
<keyword evidence="10" id="KW-1185">Reference proteome</keyword>
<feature type="transmembrane region" description="Helical" evidence="6">
    <location>
        <begin position="249"/>
        <end position="272"/>
    </location>
</feature>
<name>A0A4P7SL88_9CELL</name>
<sequence length="281" mass="30079">MTVPTAALPTATTARSVEPRPPALARPAGFWRDVVSVAGRSLRQARREPAEFVAPLFIPVFFFAVFVGSLEDMLGGAGVEDFRAFQLPVSIVVATTGLTRATALVHDITTGYFDRMLMAPVNRLALLLGFMVTDLVMVLLMSLPVLALGFAVGVEFTTGVLGMLAFVGVAAAWALGYVGWLYAVALRTGNPTVTAQAFLLFFPFVFLTTTIVPQERMTDWLAAVADVNPLTHVFAALRSLVTDGWDGTLLLRAFVAIGIVAVITHTMALLALRGRVARGRA</sequence>
<dbReference type="InterPro" id="IPR013525">
    <property type="entry name" value="ABC2_TM"/>
</dbReference>
<keyword evidence="4 6" id="KW-0472">Membrane</keyword>
<evidence type="ECO:0000256" key="3">
    <source>
        <dbReference type="ARBA" id="ARBA00022989"/>
    </source>
</evidence>
<evidence type="ECO:0000313" key="9">
    <source>
        <dbReference type="EMBL" id="QCB94990.1"/>
    </source>
</evidence>
<evidence type="ECO:0000313" key="10">
    <source>
        <dbReference type="Proteomes" id="UP000296469"/>
    </source>
</evidence>
<dbReference type="RefSeq" id="WP_135973119.1">
    <property type="nucleotide sequence ID" value="NZ_CP039291.1"/>
</dbReference>
<accession>A0A4P7SL88</accession>
<dbReference type="GO" id="GO:0043190">
    <property type="term" value="C:ATP-binding cassette (ABC) transporter complex"/>
    <property type="evidence" value="ECO:0007669"/>
    <property type="project" value="InterPro"/>
</dbReference>
<dbReference type="Proteomes" id="UP000296469">
    <property type="component" value="Chromosome"/>
</dbReference>
<dbReference type="EMBL" id="CP039291">
    <property type="protein sequence ID" value="QCB94990.1"/>
    <property type="molecule type" value="Genomic_DNA"/>
</dbReference>
<feature type="transmembrane region" description="Helical" evidence="6">
    <location>
        <begin position="82"/>
        <end position="103"/>
    </location>
</feature>
<keyword evidence="6" id="KW-1003">Cell membrane</keyword>
<feature type="transmembrane region" description="Helical" evidence="6">
    <location>
        <begin position="160"/>
        <end position="183"/>
    </location>
</feature>
<dbReference type="InterPro" id="IPR000412">
    <property type="entry name" value="ABC_2_transport"/>
</dbReference>
<dbReference type="PANTHER" id="PTHR43229:SF2">
    <property type="entry name" value="NODULATION PROTEIN J"/>
    <property type="match status" value="1"/>
</dbReference>
<dbReference type="Pfam" id="PF01061">
    <property type="entry name" value="ABC2_membrane"/>
    <property type="match status" value="1"/>
</dbReference>
<dbReference type="PANTHER" id="PTHR43229">
    <property type="entry name" value="NODULATION PROTEIN J"/>
    <property type="match status" value="1"/>
</dbReference>
<evidence type="ECO:0000259" key="8">
    <source>
        <dbReference type="PROSITE" id="PS51012"/>
    </source>
</evidence>
<dbReference type="AlphaFoldDB" id="A0A4P7SL88"/>
<feature type="domain" description="ABC transmembrane type-2" evidence="8">
    <location>
        <begin position="46"/>
        <end position="275"/>
    </location>
</feature>
<keyword evidence="2 6" id="KW-0812">Transmembrane</keyword>
<evidence type="ECO:0000256" key="6">
    <source>
        <dbReference type="RuleBase" id="RU361157"/>
    </source>
</evidence>
<evidence type="ECO:0000256" key="7">
    <source>
        <dbReference type="SAM" id="MobiDB-lite"/>
    </source>
</evidence>